<dbReference type="Gene3D" id="2.120.10.30">
    <property type="entry name" value="TolB, C-terminal domain"/>
    <property type="match status" value="1"/>
</dbReference>
<feature type="region of interest" description="Disordered" evidence="1">
    <location>
        <begin position="215"/>
        <end position="243"/>
    </location>
</feature>
<name>A0A1Y6ENK6_9SPHN</name>
<dbReference type="Pfam" id="PF07676">
    <property type="entry name" value="PD40"/>
    <property type="match status" value="2"/>
</dbReference>
<evidence type="ECO:0000313" key="3">
    <source>
        <dbReference type="Proteomes" id="UP000194420"/>
    </source>
</evidence>
<sequence>MKISGFGILGLATGAMGIGWATTALPANFSEWSTAINAEDFSGNGAPNSPAGDGCPILDPYTNDLYIASTRPGGLGGLDIWIAPWNGSGWDEPYNPGAPVNSEANDYCPTPARGNRLFFVSRREEPNGDIYVIKRLPTGFGTPERLPDGINSDAQEWSPSVFEDDDGNEVLYFSSTRSGGQDIYESVNYGAPSAVPSLNTEYSDARPNVSKDGREIVFDTDRPGGLGGGDIWSSTRPSTNSPWTAPTPIAQVNSPAGESRAALSWDGTMLVFGSGRPGVDGPTDIFVATRSKANRGPKTIEF</sequence>
<dbReference type="AlphaFoldDB" id="A0A1Y6ENK6"/>
<dbReference type="EMBL" id="FXWG01000001">
    <property type="protein sequence ID" value="SMQ63946.1"/>
    <property type="molecule type" value="Genomic_DNA"/>
</dbReference>
<dbReference type="InterPro" id="IPR011042">
    <property type="entry name" value="6-blade_b-propeller_TolB-like"/>
</dbReference>
<evidence type="ECO:0000313" key="2">
    <source>
        <dbReference type="EMBL" id="SMQ63946.1"/>
    </source>
</evidence>
<dbReference type="RefSeq" id="WP_086436792.1">
    <property type="nucleotide sequence ID" value="NZ_FXWG01000001.1"/>
</dbReference>
<feature type="compositionally biased region" description="Polar residues" evidence="1">
    <location>
        <begin position="232"/>
        <end position="243"/>
    </location>
</feature>
<dbReference type="SUPFAM" id="SSF82171">
    <property type="entry name" value="DPP6 N-terminal domain-like"/>
    <property type="match status" value="1"/>
</dbReference>
<dbReference type="Proteomes" id="UP000194420">
    <property type="component" value="Unassembled WGS sequence"/>
</dbReference>
<gene>
    <name evidence="2" type="ORF">SAMN06297468_0926</name>
</gene>
<dbReference type="InterPro" id="IPR011659">
    <property type="entry name" value="WD40"/>
</dbReference>
<proteinExistence type="predicted"/>
<protein>
    <submittedName>
        <fullName evidence="2">WD40-like Beta Propeller Repeat</fullName>
    </submittedName>
</protein>
<keyword evidence="3" id="KW-1185">Reference proteome</keyword>
<accession>A0A1Y6ENK6</accession>
<reference evidence="3" key="1">
    <citation type="submission" date="2017-04" db="EMBL/GenBank/DDBJ databases">
        <authorList>
            <person name="Varghese N."/>
            <person name="Submissions S."/>
        </authorList>
    </citation>
    <scope>NUCLEOTIDE SEQUENCE [LARGE SCALE GENOMIC DNA]</scope>
</reference>
<evidence type="ECO:0000256" key="1">
    <source>
        <dbReference type="SAM" id="MobiDB-lite"/>
    </source>
</evidence>
<organism evidence="2 3">
    <name type="scientific">Altererythrobacter xiamenensis</name>
    <dbReference type="NCBI Taxonomy" id="1316679"/>
    <lineage>
        <taxon>Bacteria</taxon>
        <taxon>Pseudomonadati</taxon>
        <taxon>Pseudomonadota</taxon>
        <taxon>Alphaproteobacteria</taxon>
        <taxon>Sphingomonadales</taxon>
        <taxon>Erythrobacteraceae</taxon>
        <taxon>Altererythrobacter</taxon>
    </lineage>
</organism>
<dbReference type="OrthoDB" id="9809364at2"/>